<keyword evidence="2" id="KW-0808">Transferase</keyword>
<dbReference type="PANTHER" id="PTHR13778:SF47">
    <property type="entry name" value="LIPOPOLYSACCHARIDE 1,3-GALACTOSYLTRANSFERASE"/>
    <property type="match status" value="1"/>
</dbReference>
<organism evidence="4 5">
    <name type="scientific">Candidatus Enterococcus moelleringii</name>
    <dbReference type="NCBI Taxonomy" id="2815325"/>
    <lineage>
        <taxon>Bacteria</taxon>
        <taxon>Bacillati</taxon>
        <taxon>Bacillota</taxon>
        <taxon>Bacilli</taxon>
        <taxon>Lactobacillales</taxon>
        <taxon>Enterococcaceae</taxon>
        <taxon>Enterococcus</taxon>
    </lineage>
</organism>
<dbReference type="InterPro" id="IPR050748">
    <property type="entry name" value="Glycosyltrans_8_dom-fam"/>
</dbReference>
<sequence>MFPNKNVIPVVTASDENYAPYLSVMLCSLLDHVSKDVSLNIYVIDDEISESSKEKLEETVQNNSKQATIQYLTVDGQIYEDFLVSDHITTTAYYRISLPKILKKYEYQKVLYIDADTLILDDVAKLYQADLQGKTIGAVIDPGQTKALERLGIDSEDYYFNSGVMVIDIERWNDNKITEKTIDFLKNHSDKIIYHDQDALNAVLYEDWASLHPRWNMQTSLIFDRHPAPTKQYEQTYKEGNATPAIVHFTGHDKPWNTLEDHPYQDEYMNLLKASIFEKAVNA</sequence>
<dbReference type="Proteomes" id="UP000664601">
    <property type="component" value="Unassembled WGS sequence"/>
</dbReference>
<accession>A0ABS3LG56</accession>
<keyword evidence="1" id="KW-0328">Glycosyltransferase</keyword>
<dbReference type="EMBL" id="JAFREM010000038">
    <property type="protein sequence ID" value="MBO1308631.1"/>
    <property type="molecule type" value="Genomic_DNA"/>
</dbReference>
<keyword evidence="5" id="KW-1185">Reference proteome</keyword>
<evidence type="ECO:0000256" key="1">
    <source>
        <dbReference type="ARBA" id="ARBA00022676"/>
    </source>
</evidence>
<dbReference type="InterPro" id="IPR029044">
    <property type="entry name" value="Nucleotide-diphossugar_trans"/>
</dbReference>
<dbReference type="RefSeq" id="WP_207675618.1">
    <property type="nucleotide sequence ID" value="NZ_JAFREM010000038.1"/>
</dbReference>
<dbReference type="Gene3D" id="3.90.550.10">
    <property type="entry name" value="Spore Coat Polysaccharide Biosynthesis Protein SpsA, Chain A"/>
    <property type="match status" value="1"/>
</dbReference>
<dbReference type="Pfam" id="PF01501">
    <property type="entry name" value="Glyco_transf_8"/>
    <property type="match status" value="1"/>
</dbReference>
<keyword evidence="3" id="KW-0479">Metal-binding</keyword>
<name>A0ABS3LG56_9ENTE</name>
<dbReference type="InterPro" id="IPR002495">
    <property type="entry name" value="Glyco_trans_8"/>
</dbReference>
<dbReference type="SUPFAM" id="SSF53448">
    <property type="entry name" value="Nucleotide-diphospho-sugar transferases"/>
    <property type="match status" value="1"/>
</dbReference>
<gene>
    <name evidence="4" type="ORF">JZO70_20825</name>
</gene>
<dbReference type="PANTHER" id="PTHR13778">
    <property type="entry name" value="GLYCOSYLTRANSFERASE 8 DOMAIN-CONTAINING PROTEIN"/>
    <property type="match status" value="1"/>
</dbReference>
<evidence type="ECO:0000313" key="4">
    <source>
        <dbReference type="EMBL" id="MBO1308631.1"/>
    </source>
</evidence>
<reference evidence="4 5" key="1">
    <citation type="submission" date="2021-03" db="EMBL/GenBank/DDBJ databases">
        <title>Enterococcal diversity collection.</title>
        <authorList>
            <person name="Gilmore M.S."/>
            <person name="Schwartzman J."/>
            <person name="Van Tyne D."/>
            <person name="Martin M."/>
            <person name="Earl A.M."/>
            <person name="Manson A.L."/>
            <person name="Straub T."/>
            <person name="Salamzade R."/>
            <person name="Saavedra J."/>
            <person name="Lebreton F."/>
            <person name="Prichula J."/>
            <person name="Schaufler K."/>
            <person name="Gaca A."/>
            <person name="Sgardioli B."/>
            <person name="Wagenaar J."/>
            <person name="Strong T."/>
        </authorList>
    </citation>
    <scope>NUCLEOTIDE SEQUENCE [LARGE SCALE GENOMIC DNA]</scope>
    <source>
        <strain evidence="4 5">669A</strain>
    </source>
</reference>
<evidence type="ECO:0000313" key="5">
    <source>
        <dbReference type="Proteomes" id="UP000664601"/>
    </source>
</evidence>
<evidence type="ECO:0000256" key="2">
    <source>
        <dbReference type="ARBA" id="ARBA00022679"/>
    </source>
</evidence>
<evidence type="ECO:0000256" key="3">
    <source>
        <dbReference type="ARBA" id="ARBA00022723"/>
    </source>
</evidence>
<proteinExistence type="predicted"/>
<dbReference type="CDD" id="cd04194">
    <property type="entry name" value="GT8_A4GalT_like"/>
    <property type="match status" value="1"/>
</dbReference>
<protein>
    <submittedName>
        <fullName evidence="4">Glycosyltransferase family 8 protein</fullName>
    </submittedName>
</protein>
<comment type="caution">
    <text evidence="4">The sequence shown here is derived from an EMBL/GenBank/DDBJ whole genome shotgun (WGS) entry which is preliminary data.</text>
</comment>